<dbReference type="EMBL" id="CAVLGL010000093">
    <property type="protein sequence ID" value="CAK1596677.1"/>
    <property type="molecule type" value="Genomic_DNA"/>
</dbReference>
<keyword evidence="3" id="KW-1185">Reference proteome</keyword>
<sequence length="359" mass="41093">MARQKQKIIPSQEARGTARKIVTESTDSSPKTEITTTKYVDRLTDARACLQKAKLHLSNSRNLRTDIKMEVTQVIERLYQLVKEAETDRVTYASVVAGPQRGLLSEKTAMHSVIITSNDEKETGDEVMDKIRKAINAKEERLKIDKIRKARDRKVIVGCRTEKEISRVKERLKMAGKDLNVDYIQNKDPLIILRDVLQYNTDEKIEKAIRMQNKHLFKDVLNKDDRMEVKYRKKTRNPHTSHVVVRVSPQIWNRLIKAGVIHIDLQRIRVMDQSPLVQCSKCLGYGHSKRTCTETSDVCCHCGGPHLKSECAEWLSGGPPVCKNCDKANLDKKEHNAFSADCPIRRKWEALARSTVAYC</sequence>
<name>A0AAV1LRE0_9NEOP</name>
<evidence type="ECO:0008006" key="4">
    <source>
        <dbReference type="Google" id="ProtNLM"/>
    </source>
</evidence>
<dbReference type="Proteomes" id="UP001314205">
    <property type="component" value="Unassembled WGS sequence"/>
</dbReference>
<proteinExistence type="predicted"/>
<feature type="region of interest" description="Disordered" evidence="1">
    <location>
        <begin position="1"/>
        <end position="31"/>
    </location>
</feature>
<gene>
    <name evidence="2" type="ORF">PARMNEM_LOCUS15994</name>
</gene>
<reference evidence="2 3" key="1">
    <citation type="submission" date="2023-11" db="EMBL/GenBank/DDBJ databases">
        <authorList>
            <person name="Hedman E."/>
            <person name="Englund M."/>
            <person name="Stromberg M."/>
            <person name="Nyberg Akerstrom W."/>
            <person name="Nylinder S."/>
            <person name="Jareborg N."/>
            <person name="Kallberg Y."/>
            <person name="Kronander E."/>
        </authorList>
    </citation>
    <scope>NUCLEOTIDE SEQUENCE [LARGE SCALE GENOMIC DNA]</scope>
</reference>
<protein>
    <recommendedName>
        <fullName evidence="4">Gag-like protein</fullName>
    </recommendedName>
</protein>
<accession>A0AAV1LRE0</accession>
<evidence type="ECO:0000313" key="2">
    <source>
        <dbReference type="EMBL" id="CAK1596677.1"/>
    </source>
</evidence>
<comment type="caution">
    <text evidence="2">The sequence shown here is derived from an EMBL/GenBank/DDBJ whole genome shotgun (WGS) entry which is preliminary data.</text>
</comment>
<evidence type="ECO:0000313" key="3">
    <source>
        <dbReference type="Proteomes" id="UP001314205"/>
    </source>
</evidence>
<dbReference type="AlphaFoldDB" id="A0AAV1LRE0"/>
<evidence type="ECO:0000256" key="1">
    <source>
        <dbReference type="SAM" id="MobiDB-lite"/>
    </source>
</evidence>
<organism evidence="2 3">
    <name type="scientific">Parnassius mnemosyne</name>
    <name type="common">clouded apollo</name>
    <dbReference type="NCBI Taxonomy" id="213953"/>
    <lineage>
        <taxon>Eukaryota</taxon>
        <taxon>Metazoa</taxon>
        <taxon>Ecdysozoa</taxon>
        <taxon>Arthropoda</taxon>
        <taxon>Hexapoda</taxon>
        <taxon>Insecta</taxon>
        <taxon>Pterygota</taxon>
        <taxon>Neoptera</taxon>
        <taxon>Endopterygota</taxon>
        <taxon>Lepidoptera</taxon>
        <taxon>Glossata</taxon>
        <taxon>Ditrysia</taxon>
        <taxon>Papilionoidea</taxon>
        <taxon>Papilionidae</taxon>
        <taxon>Parnassiinae</taxon>
        <taxon>Parnassini</taxon>
        <taxon>Parnassius</taxon>
        <taxon>Driopa</taxon>
    </lineage>
</organism>